<dbReference type="AlphaFoldDB" id="A0A9N9VKQ9"/>
<name>A0A9N9VKQ9_9HYPO</name>
<accession>A0A9N9VKQ9</accession>
<feature type="chain" id="PRO_5040188992" description="DUF7029 domain-containing protein" evidence="1">
    <location>
        <begin position="19"/>
        <end position="1102"/>
    </location>
</feature>
<dbReference type="OrthoDB" id="160645at2759"/>
<evidence type="ECO:0000313" key="3">
    <source>
        <dbReference type="EMBL" id="CAH0025267.1"/>
    </source>
</evidence>
<feature type="domain" description="DUF7029" evidence="2">
    <location>
        <begin position="149"/>
        <end position="243"/>
    </location>
</feature>
<dbReference type="EMBL" id="CABFNQ020000709">
    <property type="protein sequence ID" value="CAH0025267.1"/>
    <property type="molecule type" value="Genomic_DNA"/>
</dbReference>
<reference evidence="3" key="1">
    <citation type="submission" date="2021-10" db="EMBL/GenBank/DDBJ databases">
        <authorList>
            <person name="Piombo E."/>
        </authorList>
    </citation>
    <scope>NUCLEOTIDE SEQUENCE</scope>
</reference>
<evidence type="ECO:0000259" key="2">
    <source>
        <dbReference type="Pfam" id="PF22974"/>
    </source>
</evidence>
<protein>
    <recommendedName>
        <fullName evidence="2">DUF7029 domain-containing protein</fullName>
    </recommendedName>
</protein>
<sequence length="1102" mass="119562">MIMRNAILWLLGASVALADYPRMPRNVGLSGNGTAVFNTSSSVVPSILSSTKTTPSAVTLASVTTSSTSDTAASNTVVPSHTSSEYQFPSDKLGPIATLQPSLPEYHNVYDVEHLSPHDQGTGAPLHYVQPSSDNSGGIFAVAVPRWLYPSVVLDHSGLVVDVNMNRNRELVIIFANKDAFDHGEGRWVGSNIIFVSYTEDCGNYKLGERCYFHAKEVAFDLASLSARAQGEAVRIQDVVEDINLAWGNYGQSYTVAPTATSNTEVIPSPTSLSLSDRTPACVAPVDTKYKLPTVCTGPDFDSELDTGLGIFHASEVPGTSEMLLDLEVNDVAVSKRAEKKGLIGNIKDKAKQKAEQLRTKFIKTAGDTKKTVFEKGKKVAETLQKGANAAKKTFETVKNIWEGKPNDFKLKKKELLLPLPKKDCEEKAKSKDPKERESIKNACKAKSESKAKGVESPWGENALLIKSIGNAPKDFNLRPEGSRRQTTVNKGKFINFYCVNCGVKGSLEMAGNVTINGLKGITDGKVEGIINLSIGLGLGIYAQHTLENTFSKDLYDIPVSPFTIGFATIGPMLSIGTEMKYSVNMEGSVLARGDVKFTEARFHYDYKSGRIGSSSFKPEFVPSFAAEGSVTLAAQFGVPLGLDVGLTFFSGCTYCKGSIGIATTPSIKAAATVAVEASGNATIPISGTEKGKVVAKNLDAGLKAVNNCTGISTTISVRNEVAGKLKGFGLVKKDWKLYETPNYVLASYCIGNKTDGTSKGRIGWQGPADDKTKTRSLAGEISEGLDELEAREESASGADEESYDLTEYVVEETDQLDFNKATIIDTPYKLSDEEFEGFWFSTISVNNDNDHSYVLAACNDGNVYIQKNSTVNDLPWYMTCTTLWAGLDETVLQSPGGGMLHYYNNTMSVVGVSRLRFTDEDTVPGGSVYVGLVPFYYSDEDGDNAGPSMLAAVDQDDNLFFPAICTYKDGQGAKIYLIGEDTEAGIAILESPDVKYSITNGDVDKCNLLLLSVTTPIDGAWSEYDDDVEVKYKADPLEYGFDESLFGQDNLLDLPDTLLDSDDERLADLDHVWDDEWFGEDLDILEDDLDWLDDLDSTERK</sequence>
<proteinExistence type="predicted"/>
<dbReference type="Pfam" id="PF22974">
    <property type="entry name" value="DUF7029"/>
    <property type="match status" value="1"/>
</dbReference>
<dbReference type="InterPro" id="IPR054293">
    <property type="entry name" value="DUF7029"/>
</dbReference>
<organism evidence="3 4">
    <name type="scientific">Clonostachys rhizophaga</name>
    <dbReference type="NCBI Taxonomy" id="160324"/>
    <lineage>
        <taxon>Eukaryota</taxon>
        <taxon>Fungi</taxon>
        <taxon>Dikarya</taxon>
        <taxon>Ascomycota</taxon>
        <taxon>Pezizomycotina</taxon>
        <taxon>Sordariomycetes</taxon>
        <taxon>Hypocreomycetidae</taxon>
        <taxon>Hypocreales</taxon>
        <taxon>Bionectriaceae</taxon>
        <taxon>Clonostachys</taxon>
    </lineage>
</organism>
<keyword evidence="4" id="KW-1185">Reference proteome</keyword>
<gene>
    <name evidence="3" type="ORF">CRHIZ90672A_00015801</name>
</gene>
<feature type="signal peptide" evidence="1">
    <location>
        <begin position="1"/>
        <end position="18"/>
    </location>
</feature>
<dbReference type="Proteomes" id="UP000696573">
    <property type="component" value="Unassembled WGS sequence"/>
</dbReference>
<evidence type="ECO:0000313" key="4">
    <source>
        <dbReference type="Proteomes" id="UP000696573"/>
    </source>
</evidence>
<evidence type="ECO:0000256" key="1">
    <source>
        <dbReference type="SAM" id="SignalP"/>
    </source>
</evidence>
<comment type="caution">
    <text evidence="3">The sequence shown here is derived from an EMBL/GenBank/DDBJ whole genome shotgun (WGS) entry which is preliminary data.</text>
</comment>
<keyword evidence="1" id="KW-0732">Signal</keyword>